<proteinExistence type="predicted"/>
<dbReference type="Proteomes" id="UP000265520">
    <property type="component" value="Unassembled WGS sequence"/>
</dbReference>
<accession>A0A392T7W4</accession>
<keyword evidence="2" id="KW-1185">Reference proteome</keyword>
<evidence type="ECO:0000313" key="2">
    <source>
        <dbReference type="Proteomes" id="UP000265520"/>
    </source>
</evidence>
<organism evidence="1 2">
    <name type="scientific">Trifolium medium</name>
    <dbReference type="NCBI Taxonomy" id="97028"/>
    <lineage>
        <taxon>Eukaryota</taxon>
        <taxon>Viridiplantae</taxon>
        <taxon>Streptophyta</taxon>
        <taxon>Embryophyta</taxon>
        <taxon>Tracheophyta</taxon>
        <taxon>Spermatophyta</taxon>
        <taxon>Magnoliopsida</taxon>
        <taxon>eudicotyledons</taxon>
        <taxon>Gunneridae</taxon>
        <taxon>Pentapetalae</taxon>
        <taxon>rosids</taxon>
        <taxon>fabids</taxon>
        <taxon>Fabales</taxon>
        <taxon>Fabaceae</taxon>
        <taxon>Papilionoideae</taxon>
        <taxon>50 kb inversion clade</taxon>
        <taxon>NPAAA clade</taxon>
        <taxon>Hologalegina</taxon>
        <taxon>IRL clade</taxon>
        <taxon>Trifolieae</taxon>
        <taxon>Trifolium</taxon>
    </lineage>
</organism>
<dbReference type="EMBL" id="LXQA010509393">
    <property type="protein sequence ID" value="MCI56250.1"/>
    <property type="molecule type" value="Genomic_DNA"/>
</dbReference>
<sequence>MVSSPPPWLSESANRRIE</sequence>
<name>A0A392T7W4_9FABA</name>
<reference evidence="1 2" key="1">
    <citation type="journal article" date="2018" name="Front. Plant Sci.">
        <title>Red Clover (Trifolium pratense) and Zigzag Clover (T. medium) - A Picture of Genomic Similarities and Differences.</title>
        <authorList>
            <person name="Dluhosova J."/>
            <person name="Istvanek J."/>
            <person name="Nedelnik J."/>
            <person name="Repkova J."/>
        </authorList>
    </citation>
    <scope>NUCLEOTIDE SEQUENCE [LARGE SCALE GENOMIC DNA]</scope>
    <source>
        <strain evidence="2">cv. 10/8</strain>
        <tissue evidence="1">Leaf</tissue>
    </source>
</reference>
<feature type="non-terminal residue" evidence="1">
    <location>
        <position position="18"/>
    </location>
</feature>
<comment type="caution">
    <text evidence="1">The sequence shown here is derived from an EMBL/GenBank/DDBJ whole genome shotgun (WGS) entry which is preliminary data.</text>
</comment>
<protein>
    <submittedName>
        <fullName evidence="1">Uncharacterized protein</fullName>
    </submittedName>
</protein>
<evidence type="ECO:0000313" key="1">
    <source>
        <dbReference type="EMBL" id="MCI56250.1"/>
    </source>
</evidence>
<dbReference type="AlphaFoldDB" id="A0A392T7W4"/>